<evidence type="ECO:0000256" key="1">
    <source>
        <dbReference type="ARBA" id="ARBA00023125"/>
    </source>
</evidence>
<dbReference type="Gene3D" id="1.10.10.60">
    <property type="entry name" value="Homeodomain-like"/>
    <property type="match status" value="1"/>
</dbReference>
<reference evidence="3 4" key="1">
    <citation type="submission" date="2021-06" db="EMBL/GenBank/DDBJ databases">
        <authorList>
            <person name="Kallberg Y."/>
            <person name="Tangrot J."/>
            <person name="Rosling A."/>
        </authorList>
    </citation>
    <scope>NUCLEOTIDE SEQUENCE [LARGE SCALE GENOMIC DNA]</scope>
    <source>
        <strain evidence="3 4">120-4 pot B 10/14</strain>
    </source>
</reference>
<dbReference type="Pfam" id="PF03184">
    <property type="entry name" value="DDE_1"/>
    <property type="match status" value="1"/>
</dbReference>
<dbReference type="Proteomes" id="UP000789901">
    <property type="component" value="Unassembled WGS sequence"/>
</dbReference>
<comment type="caution">
    <text evidence="3">The sequence shown here is derived from an EMBL/GenBank/DDBJ whole genome shotgun (WGS) entry which is preliminary data.</text>
</comment>
<dbReference type="SUPFAM" id="SSF46689">
    <property type="entry name" value="Homeodomain-like"/>
    <property type="match status" value="1"/>
</dbReference>
<dbReference type="PANTHER" id="PTHR19303:SF73">
    <property type="entry name" value="PROTEIN PDC2"/>
    <property type="match status" value="1"/>
</dbReference>
<accession>A0ABN7VX09</accession>
<dbReference type="InterPro" id="IPR009057">
    <property type="entry name" value="Homeodomain-like_sf"/>
</dbReference>
<protein>
    <submittedName>
        <fullName evidence="3">16140_t:CDS:1</fullName>
    </submittedName>
</protein>
<name>A0ABN7VX09_GIGMA</name>
<keyword evidence="4" id="KW-1185">Reference proteome</keyword>
<feature type="domain" description="HTH CENPB-type" evidence="2">
    <location>
        <begin position="20"/>
        <end position="93"/>
    </location>
</feature>
<dbReference type="PROSITE" id="PS51253">
    <property type="entry name" value="HTH_CENPB"/>
    <property type="match status" value="1"/>
</dbReference>
<sequence length="189" mass="21724">MKTKQEICQRKNKDPSLSIDQLSAEYTKFEELENAMNIWMRRVLSQNGIITDGILQVQAKKFAELLGIPEDDFKASHGWLDRFKRRHEVRKFKIQGELESVPVKDLPEHRWKMMPDQMLASKPVKGKKIKDRITVLLCTNTTGTDKLEPLVIGKSPKPHCFKGVQRENLGVTYDASKKAEKNAKNSFIS</sequence>
<dbReference type="PANTHER" id="PTHR19303">
    <property type="entry name" value="TRANSPOSON"/>
    <property type="match status" value="1"/>
</dbReference>
<evidence type="ECO:0000259" key="2">
    <source>
        <dbReference type="PROSITE" id="PS51253"/>
    </source>
</evidence>
<evidence type="ECO:0000313" key="4">
    <source>
        <dbReference type="Proteomes" id="UP000789901"/>
    </source>
</evidence>
<dbReference type="SMART" id="SM00674">
    <property type="entry name" value="CENPB"/>
    <property type="match status" value="1"/>
</dbReference>
<keyword evidence="1" id="KW-0238">DNA-binding</keyword>
<dbReference type="InterPro" id="IPR050863">
    <property type="entry name" value="CenT-Element_Derived"/>
</dbReference>
<evidence type="ECO:0000313" key="3">
    <source>
        <dbReference type="EMBL" id="CAG8803992.1"/>
    </source>
</evidence>
<organism evidence="3 4">
    <name type="scientific">Gigaspora margarita</name>
    <dbReference type="NCBI Taxonomy" id="4874"/>
    <lineage>
        <taxon>Eukaryota</taxon>
        <taxon>Fungi</taxon>
        <taxon>Fungi incertae sedis</taxon>
        <taxon>Mucoromycota</taxon>
        <taxon>Glomeromycotina</taxon>
        <taxon>Glomeromycetes</taxon>
        <taxon>Diversisporales</taxon>
        <taxon>Gigasporaceae</taxon>
        <taxon>Gigaspora</taxon>
    </lineage>
</organism>
<dbReference type="Pfam" id="PF03221">
    <property type="entry name" value="HTH_Tnp_Tc5"/>
    <property type="match status" value="1"/>
</dbReference>
<dbReference type="EMBL" id="CAJVQB010024357">
    <property type="protein sequence ID" value="CAG8803992.1"/>
    <property type="molecule type" value="Genomic_DNA"/>
</dbReference>
<dbReference type="InterPro" id="IPR006600">
    <property type="entry name" value="HTH_CenpB_DNA-bd_dom"/>
</dbReference>
<proteinExistence type="predicted"/>
<gene>
    <name evidence="3" type="ORF">GMARGA_LOCUS23758</name>
</gene>
<dbReference type="InterPro" id="IPR004875">
    <property type="entry name" value="DDE_SF_endonuclease_dom"/>
</dbReference>